<evidence type="ECO:0008006" key="2">
    <source>
        <dbReference type="Google" id="ProtNLM"/>
    </source>
</evidence>
<dbReference type="InterPro" id="IPR036412">
    <property type="entry name" value="HAD-like_sf"/>
</dbReference>
<feature type="non-terminal residue" evidence="1">
    <location>
        <position position="1"/>
    </location>
</feature>
<evidence type="ECO:0000313" key="1">
    <source>
        <dbReference type="EMBL" id="GAI06074.1"/>
    </source>
</evidence>
<sequence>GVENIKVFAAQTHFTANGLVVKYIGPDKTQLESDIKEAYFRSFQRDGSRVIYIGDGLSDIRPAKQAHHIFASYA</sequence>
<dbReference type="InterPro" id="IPR023214">
    <property type="entry name" value="HAD_sf"/>
</dbReference>
<gene>
    <name evidence="1" type="ORF">S06H3_19436</name>
</gene>
<accession>X1MI96</accession>
<dbReference type="AlphaFoldDB" id="X1MI96"/>
<comment type="caution">
    <text evidence="1">The sequence shown here is derived from an EMBL/GenBank/DDBJ whole genome shotgun (WGS) entry which is preliminary data.</text>
</comment>
<organism evidence="1">
    <name type="scientific">marine sediment metagenome</name>
    <dbReference type="NCBI Taxonomy" id="412755"/>
    <lineage>
        <taxon>unclassified sequences</taxon>
        <taxon>metagenomes</taxon>
        <taxon>ecological metagenomes</taxon>
    </lineage>
</organism>
<dbReference type="EMBL" id="BARV01009958">
    <property type="protein sequence ID" value="GAI06074.1"/>
    <property type="molecule type" value="Genomic_DNA"/>
</dbReference>
<protein>
    <recommendedName>
        <fullName evidence="2">Phosphoserine phosphatase</fullName>
    </recommendedName>
</protein>
<name>X1MI96_9ZZZZ</name>
<proteinExistence type="predicted"/>
<reference evidence="1" key="1">
    <citation type="journal article" date="2014" name="Front. Microbiol.">
        <title>High frequency of phylogenetically diverse reductive dehalogenase-homologous genes in deep subseafloor sedimentary metagenomes.</title>
        <authorList>
            <person name="Kawai M."/>
            <person name="Futagami T."/>
            <person name="Toyoda A."/>
            <person name="Takaki Y."/>
            <person name="Nishi S."/>
            <person name="Hori S."/>
            <person name="Arai W."/>
            <person name="Tsubouchi T."/>
            <person name="Morono Y."/>
            <person name="Uchiyama I."/>
            <person name="Ito T."/>
            <person name="Fujiyama A."/>
            <person name="Inagaki F."/>
            <person name="Takami H."/>
        </authorList>
    </citation>
    <scope>NUCLEOTIDE SEQUENCE</scope>
    <source>
        <strain evidence="1">Expedition CK06-06</strain>
    </source>
</reference>
<dbReference type="Gene3D" id="3.40.50.1000">
    <property type="entry name" value="HAD superfamily/HAD-like"/>
    <property type="match status" value="1"/>
</dbReference>
<dbReference type="SUPFAM" id="SSF56784">
    <property type="entry name" value="HAD-like"/>
    <property type="match status" value="1"/>
</dbReference>